<dbReference type="EMBL" id="NMUH01003641">
    <property type="protein sequence ID" value="MQM06500.1"/>
    <property type="molecule type" value="Genomic_DNA"/>
</dbReference>
<sequence>MEASDPSLLPPPVVPPTPPSPRKAPPSRYLIFRPGKITILDIVRLLFTSRRFLDYQFVESSDPPMSPELETAIPDPNMVVSALLLKILHFIRKPLALLGRVVEYCLNLLCLNGGYIGFLRNIVSVNVTFPDKKASSFRSIISLVDGRLDLYKKHSLTEYNALMDLQIDLRRDIGEDVMPLDLTTMASKIAYENPSYIKEAVDNHLKMNFVEFFDCWNKFLEAKTTQAFVFTDKEEDANWIFLVFRGTELFDAMDWSVDLDISRIHINDKMGSVHLGFMKALGLQDETDFAKGFPVDIDDLQINAVPGNDTAADDDGGEKLAFCQQQEEGDKPQLAYYAIRKTLARLLEEHPGAKILITGHSQGGALAVLFSGLLAYHGRQDVLEKIEGVVTHGQPRVGDRTFAGYMDSIVKLKYYRTVYRHDIVPRIPFDQPPIFQFKHFGICVYYEGWFKRKVGGDDEPNPNFFDWSFLGEMFRGSWDDLSDALTAPDKEGKEFEEGWISLFLRLYGLTFPGMAFHSPRDYLNAARLSHLAVKDVDQLV</sequence>
<feature type="region of interest" description="Disordered" evidence="1">
    <location>
        <begin position="1"/>
        <end position="26"/>
    </location>
</feature>
<evidence type="ECO:0000256" key="1">
    <source>
        <dbReference type="SAM" id="MobiDB-lite"/>
    </source>
</evidence>
<dbReference type="InterPro" id="IPR002921">
    <property type="entry name" value="Fungal_lipase-type"/>
</dbReference>
<protein>
    <recommendedName>
        <fullName evidence="2">Fungal lipase-type domain-containing protein</fullName>
    </recommendedName>
</protein>
<dbReference type="SUPFAM" id="SSF53474">
    <property type="entry name" value="alpha/beta-Hydrolases"/>
    <property type="match status" value="1"/>
</dbReference>
<dbReference type="AlphaFoldDB" id="A0A843WVE3"/>
<reference evidence="3" key="1">
    <citation type="submission" date="2017-07" db="EMBL/GenBank/DDBJ databases">
        <title>Taro Niue Genome Assembly and Annotation.</title>
        <authorList>
            <person name="Atibalentja N."/>
            <person name="Keating K."/>
            <person name="Fields C.J."/>
        </authorList>
    </citation>
    <scope>NUCLEOTIDE SEQUENCE</scope>
    <source>
        <strain evidence="3">Niue_2</strain>
        <tissue evidence="3">Leaf</tissue>
    </source>
</reference>
<evidence type="ECO:0000259" key="2">
    <source>
        <dbReference type="Pfam" id="PF01764"/>
    </source>
</evidence>
<gene>
    <name evidence="3" type="ORF">Taro_039322</name>
</gene>
<proteinExistence type="predicted"/>
<feature type="domain" description="Fungal lipase-type" evidence="2">
    <location>
        <begin position="241"/>
        <end position="430"/>
    </location>
</feature>
<dbReference type="Proteomes" id="UP000652761">
    <property type="component" value="Unassembled WGS sequence"/>
</dbReference>
<keyword evidence="4" id="KW-1185">Reference proteome</keyword>
<dbReference type="PANTHER" id="PTHR46086">
    <property type="entry name" value="ALPHA/BETA-HYDROLASES SUPERFAMILY PROTEIN"/>
    <property type="match status" value="1"/>
</dbReference>
<dbReference type="GO" id="GO:0004806">
    <property type="term" value="F:triacylglycerol lipase activity"/>
    <property type="evidence" value="ECO:0007669"/>
    <property type="project" value="InterPro"/>
</dbReference>
<dbReference type="InterPro" id="IPR044819">
    <property type="entry name" value="OBL-like"/>
</dbReference>
<dbReference type="Gene3D" id="3.40.50.1820">
    <property type="entry name" value="alpha/beta hydrolase"/>
    <property type="match status" value="1"/>
</dbReference>
<accession>A0A843WVE3</accession>
<evidence type="ECO:0000313" key="4">
    <source>
        <dbReference type="Proteomes" id="UP000652761"/>
    </source>
</evidence>
<dbReference type="CDD" id="cd00519">
    <property type="entry name" value="Lipase_3"/>
    <property type="match status" value="1"/>
</dbReference>
<dbReference type="InterPro" id="IPR029058">
    <property type="entry name" value="AB_hydrolase_fold"/>
</dbReference>
<name>A0A843WVE3_COLES</name>
<dbReference type="GO" id="GO:0006629">
    <property type="term" value="P:lipid metabolic process"/>
    <property type="evidence" value="ECO:0007669"/>
    <property type="project" value="InterPro"/>
</dbReference>
<feature type="compositionally biased region" description="Pro residues" evidence="1">
    <location>
        <begin position="8"/>
        <end position="24"/>
    </location>
</feature>
<evidence type="ECO:0000313" key="3">
    <source>
        <dbReference type="EMBL" id="MQM06500.1"/>
    </source>
</evidence>
<comment type="caution">
    <text evidence="3">The sequence shown here is derived from an EMBL/GenBank/DDBJ whole genome shotgun (WGS) entry which is preliminary data.</text>
</comment>
<dbReference type="OrthoDB" id="438440at2759"/>
<dbReference type="PANTHER" id="PTHR46086:SF17">
    <property type="entry name" value="ALPHA_BETA-HYDROLASES SUPERFAMILY PROTEIN"/>
    <property type="match status" value="1"/>
</dbReference>
<organism evidence="3 4">
    <name type="scientific">Colocasia esculenta</name>
    <name type="common">Wild taro</name>
    <name type="synonym">Arum esculentum</name>
    <dbReference type="NCBI Taxonomy" id="4460"/>
    <lineage>
        <taxon>Eukaryota</taxon>
        <taxon>Viridiplantae</taxon>
        <taxon>Streptophyta</taxon>
        <taxon>Embryophyta</taxon>
        <taxon>Tracheophyta</taxon>
        <taxon>Spermatophyta</taxon>
        <taxon>Magnoliopsida</taxon>
        <taxon>Liliopsida</taxon>
        <taxon>Araceae</taxon>
        <taxon>Aroideae</taxon>
        <taxon>Colocasieae</taxon>
        <taxon>Colocasia</taxon>
    </lineage>
</organism>
<dbReference type="Pfam" id="PF01764">
    <property type="entry name" value="Lipase_3"/>
    <property type="match status" value="1"/>
</dbReference>